<dbReference type="Gene3D" id="1.10.238.10">
    <property type="entry name" value="EF-hand"/>
    <property type="match status" value="1"/>
</dbReference>
<sequence>MKKRIFTGPVAFMITLSTVLLGASVAEAGLKIYYIRHAEAGHNVKKDWEKRKVPKDQWPAYVGNADMFTPKGLEQRAATAGKLKKYHFDFIAASPMWRCQNTILPYMQETGSKGEIWPELREGRASALILDTSLPVPTEPILGAGKPLEVGAEESPCFSLREDGKNAFKVPKAGTGRAADERSSAVARVVIQRVLDMIQTRFGGTDKSILFAGHGSSGKSVLRMLTQDPLTGFEGISNTGIWMVEEQADGTFKLKLFNDELVDHDKPVSVAPSKHASMDADNDGRVTQAEYVAEKVTGFERKDKNNDGVLSPDEHTHKSFKGADLDHNGQLTREEFSAIFKKRFDNKYDKNKVGFIAVEEIK</sequence>
<dbReference type="InterPro" id="IPR013078">
    <property type="entry name" value="His_Pase_superF_clade-1"/>
</dbReference>
<dbReference type="Pfam" id="PF13202">
    <property type="entry name" value="EF-hand_5"/>
    <property type="match status" value="1"/>
</dbReference>
<reference evidence="3 4" key="1">
    <citation type="submission" date="2019-04" db="EMBL/GenBank/DDBJ databases">
        <authorList>
            <person name="Van Vliet M D."/>
        </authorList>
    </citation>
    <scope>NUCLEOTIDE SEQUENCE [LARGE SCALE GENOMIC DNA]</scope>
    <source>
        <strain evidence="3 4">F21</strain>
    </source>
</reference>
<dbReference type="Proteomes" id="UP000346198">
    <property type="component" value="Unassembled WGS sequence"/>
</dbReference>
<proteinExistence type="predicted"/>
<evidence type="ECO:0000313" key="4">
    <source>
        <dbReference type="Proteomes" id="UP000346198"/>
    </source>
</evidence>
<feature type="region of interest" description="Disordered" evidence="1">
    <location>
        <begin position="302"/>
        <end position="326"/>
    </location>
</feature>
<dbReference type="RefSeq" id="WP_136059832.1">
    <property type="nucleotide sequence ID" value="NZ_CAAHFH010000001.1"/>
</dbReference>
<dbReference type="PROSITE" id="PS00018">
    <property type="entry name" value="EF_HAND_1"/>
    <property type="match status" value="1"/>
</dbReference>
<evidence type="ECO:0000313" key="3">
    <source>
        <dbReference type="EMBL" id="VGO18335.1"/>
    </source>
</evidence>
<accession>A0A6C2UDX0</accession>
<dbReference type="SUPFAM" id="SSF53254">
    <property type="entry name" value="Phosphoglycerate mutase-like"/>
    <property type="match status" value="1"/>
</dbReference>
<organism evidence="3 4">
    <name type="scientific">Pontiella sulfatireligans</name>
    <dbReference type="NCBI Taxonomy" id="2750658"/>
    <lineage>
        <taxon>Bacteria</taxon>
        <taxon>Pseudomonadati</taxon>
        <taxon>Kiritimatiellota</taxon>
        <taxon>Kiritimatiellia</taxon>
        <taxon>Kiritimatiellales</taxon>
        <taxon>Pontiellaceae</taxon>
        <taxon>Pontiella</taxon>
    </lineage>
</organism>
<dbReference type="CDD" id="cd07067">
    <property type="entry name" value="HP_PGM_like"/>
    <property type="match status" value="1"/>
</dbReference>
<dbReference type="PROSITE" id="PS50222">
    <property type="entry name" value="EF_HAND_2"/>
    <property type="match status" value="1"/>
</dbReference>
<dbReference type="AlphaFoldDB" id="A0A6C2UDX0"/>
<dbReference type="InterPro" id="IPR011992">
    <property type="entry name" value="EF-hand-dom_pair"/>
</dbReference>
<dbReference type="EMBL" id="CAAHFH010000001">
    <property type="protein sequence ID" value="VGO18335.1"/>
    <property type="molecule type" value="Genomic_DNA"/>
</dbReference>
<feature type="domain" description="EF-hand" evidence="2">
    <location>
        <begin position="311"/>
        <end position="346"/>
    </location>
</feature>
<dbReference type="Pfam" id="PF00300">
    <property type="entry name" value="His_Phos_1"/>
    <property type="match status" value="1"/>
</dbReference>
<gene>
    <name evidence="3" type="ORF">SCARR_00387</name>
</gene>
<evidence type="ECO:0000259" key="2">
    <source>
        <dbReference type="PROSITE" id="PS50222"/>
    </source>
</evidence>
<dbReference type="Gene3D" id="3.40.50.1240">
    <property type="entry name" value="Phosphoglycerate mutase-like"/>
    <property type="match status" value="1"/>
</dbReference>
<dbReference type="SUPFAM" id="SSF47473">
    <property type="entry name" value="EF-hand"/>
    <property type="match status" value="1"/>
</dbReference>
<dbReference type="InterPro" id="IPR018247">
    <property type="entry name" value="EF_Hand_1_Ca_BS"/>
</dbReference>
<protein>
    <recommendedName>
        <fullName evidence="2">EF-hand domain-containing protein</fullName>
    </recommendedName>
</protein>
<name>A0A6C2UDX0_9BACT</name>
<keyword evidence="4" id="KW-1185">Reference proteome</keyword>
<dbReference type="GO" id="GO:0005509">
    <property type="term" value="F:calcium ion binding"/>
    <property type="evidence" value="ECO:0007669"/>
    <property type="project" value="InterPro"/>
</dbReference>
<dbReference type="InterPro" id="IPR002048">
    <property type="entry name" value="EF_hand_dom"/>
</dbReference>
<dbReference type="InterPro" id="IPR029033">
    <property type="entry name" value="His_PPase_superfam"/>
</dbReference>
<evidence type="ECO:0000256" key="1">
    <source>
        <dbReference type="SAM" id="MobiDB-lite"/>
    </source>
</evidence>